<name>A0A0L8I0L1_OCTBM</name>
<proteinExistence type="predicted"/>
<accession>A0A0L8I0L1</accession>
<feature type="non-terminal residue" evidence="1">
    <location>
        <position position="1"/>
    </location>
</feature>
<reference evidence="1" key="1">
    <citation type="submission" date="2015-07" db="EMBL/GenBank/DDBJ databases">
        <title>MeaNS - Measles Nucleotide Surveillance Program.</title>
        <authorList>
            <person name="Tran T."/>
            <person name="Druce J."/>
        </authorList>
    </citation>
    <scope>NUCLEOTIDE SEQUENCE</scope>
    <source>
        <strain evidence="1">UCB-OBI-ISO-001</strain>
        <tissue evidence="1">Gonad</tissue>
    </source>
</reference>
<organism evidence="1">
    <name type="scientific">Octopus bimaculoides</name>
    <name type="common">California two-spotted octopus</name>
    <dbReference type="NCBI Taxonomy" id="37653"/>
    <lineage>
        <taxon>Eukaryota</taxon>
        <taxon>Metazoa</taxon>
        <taxon>Spiralia</taxon>
        <taxon>Lophotrochozoa</taxon>
        <taxon>Mollusca</taxon>
        <taxon>Cephalopoda</taxon>
        <taxon>Coleoidea</taxon>
        <taxon>Octopodiformes</taxon>
        <taxon>Octopoda</taxon>
        <taxon>Incirrata</taxon>
        <taxon>Octopodidae</taxon>
        <taxon>Octopus</taxon>
    </lineage>
</organism>
<dbReference type="AlphaFoldDB" id="A0A0L8I0L1"/>
<sequence>GLGTRCGKGVPIKYKNGKTLLLVEDQATRWVEHFKETLNQPAPADLFALNPPIPDNDMAVHTGEITTAETVAAIRLLMNTVPGLDMVAAEKGNLADCNNWRGITLLSVPGKVFCIVLLRRLQWVVDEKL</sequence>
<dbReference type="OrthoDB" id="6242193at2759"/>
<gene>
    <name evidence="1" type="ORF">OCBIM_22039889mg</name>
</gene>
<evidence type="ECO:0000313" key="1">
    <source>
        <dbReference type="EMBL" id="KOF94969.1"/>
    </source>
</evidence>
<dbReference type="EMBL" id="KQ416833">
    <property type="protein sequence ID" value="KOF94969.1"/>
    <property type="molecule type" value="Genomic_DNA"/>
</dbReference>
<protein>
    <submittedName>
        <fullName evidence="1">Uncharacterized protein</fullName>
    </submittedName>
</protein>